<proteinExistence type="predicted"/>
<dbReference type="AlphaFoldDB" id="A0A261S6Y8"/>
<accession>A0A261S6Y8</accession>
<sequence length="313" mass="35580">MQAYDLEIEHRSILADGPRGQGWCFGLPPGITPAQWPLDPTNGYPLSHGFTLLLPEAYRAQGSDLVAISFFAIAVDHNDGGPAEVKEVRAFFDAWRDDMPTPTDPDLLPFWQAQRQRHPRLHRMTDLLGCPYAVIFHTRAEFDGPFCEPPALDPNRYRDRQRPPAWLRVGAAAAFWGYEDPLQAPLDQGYYRKILGEDPQRTPGYNRALAWTPRHDDPNAGRAPLENPPAGEGQYQREFYWQDGKLTREAYREHPWAKGHLPNHIGGTMRPAQSIPDGISPYYIEFEETLGGYNFGSGNAWLDLQHLTFDWSQ</sequence>
<evidence type="ECO:0000313" key="3">
    <source>
        <dbReference type="Proteomes" id="UP000217005"/>
    </source>
</evidence>
<feature type="region of interest" description="Disordered" evidence="1">
    <location>
        <begin position="210"/>
        <end position="232"/>
    </location>
</feature>
<comment type="caution">
    <text evidence="2">The sequence shown here is derived from an EMBL/GenBank/DDBJ whole genome shotgun (WGS) entry which is preliminary data.</text>
</comment>
<evidence type="ECO:0000313" key="2">
    <source>
        <dbReference type="EMBL" id="OZI33144.1"/>
    </source>
</evidence>
<gene>
    <name evidence="2" type="ORF">CEG14_20080</name>
</gene>
<dbReference type="EMBL" id="NEVL01000004">
    <property type="protein sequence ID" value="OZI33144.1"/>
    <property type="molecule type" value="Genomic_DNA"/>
</dbReference>
<reference evidence="2 3" key="1">
    <citation type="submission" date="2017-05" db="EMBL/GenBank/DDBJ databases">
        <title>Complete and WGS of Bordetella genogroups.</title>
        <authorList>
            <person name="Spilker T."/>
            <person name="LiPuma J."/>
        </authorList>
    </citation>
    <scope>NUCLEOTIDE SEQUENCE [LARGE SCALE GENOMIC DNA]</scope>
    <source>
        <strain evidence="2 3">AU17610</strain>
    </source>
</reference>
<organism evidence="2 3">
    <name type="scientific">Bordetella genomosp. 1</name>
    <dbReference type="NCBI Taxonomy" id="1395607"/>
    <lineage>
        <taxon>Bacteria</taxon>
        <taxon>Pseudomonadati</taxon>
        <taxon>Pseudomonadota</taxon>
        <taxon>Betaproteobacteria</taxon>
        <taxon>Burkholderiales</taxon>
        <taxon>Alcaligenaceae</taxon>
        <taxon>Bordetella</taxon>
    </lineage>
</organism>
<dbReference type="Proteomes" id="UP000217005">
    <property type="component" value="Unassembled WGS sequence"/>
</dbReference>
<protein>
    <submittedName>
        <fullName evidence="2">Uncharacterized protein</fullName>
    </submittedName>
</protein>
<name>A0A261S6Y8_9BORD</name>
<dbReference type="OrthoDB" id="7845180at2"/>
<evidence type="ECO:0000256" key="1">
    <source>
        <dbReference type="SAM" id="MobiDB-lite"/>
    </source>
</evidence>